<comment type="caution">
    <text evidence="2">The sequence shown here is derived from an EMBL/GenBank/DDBJ whole genome shotgun (WGS) entry which is preliminary data.</text>
</comment>
<protein>
    <recommendedName>
        <fullName evidence="4">F5/8 type C domain-containing protein</fullName>
    </recommendedName>
</protein>
<keyword evidence="3" id="KW-1185">Reference proteome</keyword>
<organism evidence="2 3">
    <name type="scientific">Luteolibacter arcticus</name>
    <dbReference type="NCBI Taxonomy" id="1581411"/>
    <lineage>
        <taxon>Bacteria</taxon>
        <taxon>Pseudomonadati</taxon>
        <taxon>Verrucomicrobiota</taxon>
        <taxon>Verrucomicrobiia</taxon>
        <taxon>Verrucomicrobiales</taxon>
        <taxon>Verrucomicrobiaceae</taxon>
        <taxon>Luteolibacter</taxon>
    </lineage>
</organism>
<proteinExistence type="predicted"/>
<dbReference type="RefSeq" id="WP_264487467.1">
    <property type="nucleotide sequence ID" value="NZ_JAPDDT010000004.1"/>
</dbReference>
<evidence type="ECO:0000313" key="2">
    <source>
        <dbReference type="EMBL" id="MCW1923362.1"/>
    </source>
</evidence>
<dbReference type="InterPro" id="IPR008979">
    <property type="entry name" value="Galactose-bd-like_sf"/>
</dbReference>
<evidence type="ECO:0008006" key="4">
    <source>
        <dbReference type="Google" id="ProtNLM"/>
    </source>
</evidence>
<evidence type="ECO:0000313" key="3">
    <source>
        <dbReference type="Proteomes" id="UP001320876"/>
    </source>
</evidence>
<feature type="chain" id="PRO_5045092422" description="F5/8 type C domain-containing protein" evidence="1">
    <location>
        <begin position="21"/>
        <end position="687"/>
    </location>
</feature>
<feature type="signal peptide" evidence="1">
    <location>
        <begin position="1"/>
        <end position="20"/>
    </location>
</feature>
<dbReference type="EMBL" id="JAPDDT010000004">
    <property type="protein sequence ID" value="MCW1923362.1"/>
    <property type="molecule type" value="Genomic_DNA"/>
</dbReference>
<accession>A0ABT3GIM4</accession>
<reference evidence="2 3" key="1">
    <citation type="submission" date="2022-10" db="EMBL/GenBank/DDBJ databases">
        <title>Luteolibacter arcticus strain CCTCC AB 2014275, whole genome shotgun sequencing project.</title>
        <authorList>
            <person name="Zhao G."/>
            <person name="Shen L."/>
        </authorList>
    </citation>
    <scope>NUCLEOTIDE SEQUENCE [LARGE SCALE GENOMIC DNA]</scope>
    <source>
        <strain evidence="2 3">CCTCC AB 2014275</strain>
    </source>
</reference>
<gene>
    <name evidence="2" type="ORF">OKA05_12425</name>
</gene>
<keyword evidence="1" id="KW-0732">Signal</keyword>
<sequence length="687" mass="75529">MKPRYFSYFLPLALTAAGFAAVSLPDSEAALEVRAEDTATRRQWALAELERALGPKEWKALANGPRSTFFRDMQGPLLEELMFSGPLPEDPAKMLRIAEALWKEDRSGMADRHELTTAAAVALMYARKDWPEDQADERYRYFRDSRKAGKLHPVFDTLATWEKRFVVSAGGNGGWAGDSGWGEQSLVWLRDHVKLPVKDYTGACWQAPYRLENVFGDSIHGSNYYAPFEKMIHAERVREVGGVCGSLSHYGATAARANGIPAITMGEPGHCAYAVRTAAGEWTPAYSLSWERGLHTSLWGRTWTQLVLQEKVLGEKYATDRSSLHLWQARALRGKNPELAEKAYLLALKAQPLDQPAWSEFVAWLRDVRKPAPMAWKKVHDDALAALADYPEAAWDVAKGIEAAMIDAVPADERIPFLLSFHNAIAAHKGPVMWDLPKALDEQAKLLGKPSAELEFFEQVVSMQSKSDWLAPVVAWGSERFGKGGETAWYESLGRGLSTGGGAGESTRKALRPAILAAAATGNVDAFQALAKAVAVEEGPKLPPLEPFPGELLSAGGLIRLSTTSNWDAPESHAAVLEAKGGRLHTDSEVRPHVVVRLAKLGELSGIVVADASTGYNASRLVPIKVSISEDGQSWQEVFRTEKPGGPWRIDLAGKAPRVGWVKVERDDDRKEVFHLSAVHAYGRRLQ</sequence>
<evidence type="ECO:0000256" key="1">
    <source>
        <dbReference type="SAM" id="SignalP"/>
    </source>
</evidence>
<dbReference type="SUPFAM" id="SSF49785">
    <property type="entry name" value="Galactose-binding domain-like"/>
    <property type="match status" value="1"/>
</dbReference>
<dbReference type="Proteomes" id="UP001320876">
    <property type="component" value="Unassembled WGS sequence"/>
</dbReference>
<name>A0ABT3GIM4_9BACT</name>